<dbReference type="Proteomes" id="UP000649617">
    <property type="component" value="Unassembled WGS sequence"/>
</dbReference>
<evidence type="ECO:0000313" key="2">
    <source>
        <dbReference type="EMBL" id="CAE7262578.1"/>
    </source>
</evidence>
<dbReference type="EMBL" id="CAJNIZ010007932">
    <property type="protein sequence ID" value="CAE7262578.1"/>
    <property type="molecule type" value="Genomic_DNA"/>
</dbReference>
<gene>
    <name evidence="2" type="ORF">SPIL2461_LOCUS5551</name>
</gene>
<keyword evidence="1" id="KW-0732">Signal</keyword>
<name>A0A812MAD2_SYMPI</name>
<feature type="signal peptide" evidence="1">
    <location>
        <begin position="1"/>
        <end position="22"/>
    </location>
</feature>
<protein>
    <submittedName>
        <fullName evidence="2">Uncharacterized protein</fullName>
    </submittedName>
</protein>
<keyword evidence="3" id="KW-1185">Reference proteome</keyword>
<dbReference type="AlphaFoldDB" id="A0A812MAD2"/>
<proteinExistence type="predicted"/>
<evidence type="ECO:0000256" key="1">
    <source>
        <dbReference type="SAM" id="SignalP"/>
    </source>
</evidence>
<reference evidence="2" key="1">
    <citation type="submission" date="2021-02" db="EMBL/GenBank/DDBJ databases">
        <authorList>
            <person name="Dougan E. K."/>
            <person name="Rhodes N."/>
            <person name="Thang M."/>
            <person name="Chan C."/>
        </authorList>
    </citation>
    <scope>NUCLEOTIDE SEQUENCE</scope>
</reference>
<sequence>MACFTSWLATLIGVLYVSIVVGVRPGSGLNATENASGQAERTTDCCCYNPPRDKTFKNYGSLNGDNCPLYKHGYRACLKGSNNGQPCSGGYKDKNDLFCDTYSVMDCFSKLVRGIAYIPSSNNNNGWKW</sequence>
<comment type="caution">
    <text evidence="2">The sequence shown here is derived from an EMBL/GenBank/DDBJ whole genome shotgun (WGS) entry which is preliminary data.</text>
</comment>
<feature type="chain" id="PRO_5032482128" evidence="1">
    <location>
        <begin position="23"/>
        <end position="129"/>
    </location>
</feature>
<accession>A0A812MAD2</accession>
<evidence type="ECO:0000313" key="3">
    <source>
        <dbReference type="Proteomes" id="UP000649617"/>
    </source>
</evidence>
<organism evidence="2 3">
    <name type="scientific">Symbiodinium pilosum</name>
    <name type="common">Dinoflagellate</name>
    <dbReference type="NCBI Taxonomy" id="2952"/>
    <lineage>
        <taxon>Eukaryota</taxon>
        <taxon>Sar</taxon>
        <taxon>Alveolata</taxon>
        <taxon>Dinophyceae</taxon>
        <taxon>Suessiales</taxon>
        <taxon>Symbiodiniaceae</taxon>
        <taxon>Symbiodinium</taxon>
    </lineage>
</organism>